<organism evidence="2 3">
    <name type="scientific">Dissulfurirhabdus thermomarina</name>
    <dbReference type="NCBI Taxonomy" id="1765737"/>
    <lineage>
        <taxon>Bacteria</taxon>
        <taxon>Deltaproteobacteria</taxon>
        <taxon>Dissulfurirhabdaceae</taxon>
        <taxon>Dissulfurirhabdus</taxon>
    </lineage>
</organism>
<name>A0A6N9TNK9_DISTH</name>
<protein>
    <submittedName>
        <fullName evidence="2">3',5'-cyclic-nucleotide phosphodiesterase</fullName>
    </submittedName>
</protein>
<dbReference type="SMART" id="SM00849">
    <property type="entry name" value="Lactamase_B"/>
    <property type="match status" value="1"/>
</dbReference>
<proteinExistence type="predicted"/>
<dbReference type="SUPFAM" id="SSF56281">
    <property type="entry name" value="Metallo-hydrolase/oxidoreductase"/>
    <property type="match status" value="1"/>
</dbReference>
<dbReference type="Pfam" id="PF12706">
    <property type="entry name" value="Lactamase_B_2"/>
    <property type="match status" value="1"/>
</dbReference>
<evidence type="ECO:0000313" key="2">
    <source>
        <dbReference type="EMBL" id="NDY42739.1"/>
    </source>
</evidence>
<feature type="domain" description="Metallo-beta-lactamase" evidence="1">
    <location>
        <begin position="21"/>
        <end position="224"/>
    </location>
</feature>
<evidence type="ECO:0000313" key="3">
    <source>
        <dbReference type="Proteomes" id="UP000469346"/>
    </source>
</evidence>
<comment type="caution">
    <text evidence="2">The sequence shown here is derived from an EMBL/GenBank/DDBJ whole genome shotgun (WGS) entry which is preliminary data.</text>
</comment>
<dbReference type="Proteomes" id="UP000469346">
    <property type="component" value="Unassembled WGS sequence"/>
</dbReference>
<gene>
    <name evidence="2" type="ORF">G3N55_07780</name>
</gene>
<dbReference type="InterPro" id="IPR036866">
    <property type="entry name" value="RibonucZ/Hydroxyglut_hydro"/>
</dbReference>
<dbReference type="InterPro" id="IPR001279">
    <property type="entry name" value="Metallo-B-lactamas"/>
</dbReference>
<accession>A0A6N9TNK9</accession>
<dbReference type="EMBL" id="JAAGRR010000080">
    <property type="protein sequence ID" value="NDY42739.1"/>
    <property type="molecule type" value="Genomic_DNA"/>
</dbReference>
<dbReference type="InterPro" id="IPR000396">
    <property type="entry name" value="Pdiesterase2"/>
</dbReference>
<evidence type="ECO:0000259" key="1">
    <source>
        <dbReference type="SMART" id="SM00849"/>
    </source>
</evidence>
<dbReference type="Gene3D" id="3.60.15.10">
    <property type="entry name" value="Ribonuclease Z/Hydroxyacylglutathione hydrolase-like"/>
    <property type="match status" value="1"/>
</dbReference>
<keyword evidence="3" id="KW-1185">Reference proteome</keyword>
<dbReference type="GO" id="GO:0047555">
    <property type="term" value="F:3',5'-cyclic-GMP phosphodiesterase activity"/>
    <property type="evidence" value="ECO:0007669"/>
    <property type="project" value="TreeGrafter"/>
</dbReference>
<dbReference type="RefSeq" id="WP_163298872.1">
    <property type="nucleotide sequence ID" value="NZ_JAAGRR010000080.1"/>
</dbReference>
<dbReference type="CDD" id="cd07735">
    <property type="entry name" value="class_II_PDE_MBL-fold"/>
    <property type="match status" value="1"/>
</dbReference>
<dbReference type="GO" id="GO:0004115">
    <property type="term" value="F:3',5'-cyclic-AMP phosphodiesterase activity"/>
    <property type="evidence" value="ECO:0007669"/>
    <property type="project" value="InterPro"/>
</dbReference>
<dbReference type="AlphaFoldDB" id="A0A6N9TNK9"/>
<dbReference type="GO" id="GO:0006198">
    <property type="term" value="P:cAMP catabolic process"/>
    <property type="evidence" value="ECO:0007669"/>
    <property type="project" value="InterPro"/>
</dbReference>
<reference evidence="2 3" key="1">
    <citation type="submission" date="2020-02" db="EMBL/GenBank/DDBJ databases">
        <title>Comparative genomics of sulfur disproportionating microorganisms.</title>
        <authorList>
            <person name="Ward L.M."/>
            <person name="Bertran E."/>
            <person name="Johnston D.T."/>
        </authorList>
    </citation>
    <scope>NUCLEOTIDE SEQUENCE [LARGE SCALE GENOMIC DNA]</scope>
    <source>
        <strain evidence="2 3">DSM 100025</strain>
    </source>
</reference>
<dbReference type="GO" id="GO:1902660">
    <property type="term" value="P:negative regulation of glucose mediated signaling pathway"/>
    <property type="evidence" value="ECO:0007669"/>
    <property type="project" value="TreeGrafter"/>
</dbReference>
<dbReference type="PANTHER" id="PTHR28283:SF1">
    <property type="entry name" value="3',5'-CYCLIC-NUCLEOTIDE PHOSPHODIESTERASE 1"/>
    <property type="match status" value="1"/>
</dbReference>
<dbReference type="PANTHER" id="PTHR28283">
    <property type="entry name" value="3',5'-CYCLIC-NUCLEOTIDE PHOSPHODIESTERASE 1"/>
    <property type="match status" value="1"/>
</dbReference>
<sequence length="263" mass="28816">MDKPFSLEILGCDGGIDAAHFTTCFRLADDLLIDAGTGLGRLPADDILRVDHVVVTHSHQDHIALLPLLVDRVLRSRRRPVTVYGMGESLAALRKHVFNWSIFPDFSRLSLAEGGAPVLRFEELAPGRPRDVAGWRITGTPTDHTVAGFAYRFERGGFRFGFTGDTRSLAPAAALAPVDLLIAEVSFPNALEDLADLTGHLCPAALERELERHFDPAPVLWLTHLKQEYRARIEAELAPVLARTGGAVLRSGEVFTLERPGRG</sequence>